<evidence type="ECO:0000313" key="3">
    <source>
        <dbReference type="EMBL" id="MCE0742868.1"/>
    </source>
</evidence>
<evidence type="ECO:0000313" key="4">
    <source>
        <dbReference type="Proteomes" id="UP001521074"/>
    </source>
</evidence>
<organism evidence="3 4">
    <name type="scientific">Acetobacter sicerae</name>
    <dbReference type="NCBI Taxonomy" id="85325"/>
    <lineage>
        <taxon>Bacteria</taxon>
        <taxon>Pseudomonadati</taxon>
        <taxon>Pseudomonadota</taxon>
        <taxon>Alphaproteobacteria</taxon>
        <taxon>Acetobacterales</taxon>
        <taxon>Acetobacteraceae</taxon>
        <taxon>Acetobacter</taxon>
    </lineage>
</organism>
<comment type="caution">
    <text evidence="3">The sequence shown here is derived from an EMBL/GenBank/DDBJ whole genome shotgun (WGS) entry which is preliminary data.</text>
</comment>
<feature type="region of interest" description="Disordered" evidence="1">
    <location>
        <begin position="25"/>
        <end position="51"/>
    </location>
</feature>
<feature type="signal peptide" evidence="2">
    <location>
        <begin position="1"/>
        <end position="27"/>
    </location>
</feature>
<keyword evidence="4" id="KW-1185">Reference proteome</keyword>
<accession>A0ABS8VQA6</accession>
<protein>
    <submittedName>
        <fullName evidence="3">Uncharacterized protein</fullName>
    </submittedName>
</protein>
<gene>
    <name evidence="3" type="ORF">LWC05_03040</name>
</gene>
<proteinExistence type="predicted"/>
<keyword evidence="2" id="KW-0732">Signal</keyword>
<dbReference type="RefSeq" id="WP_232876379.1">
    <property type="nucleotide sequence ID" value="NZ_JAJSOJ010000010.1"/>
</dbReference>
<dbReference type="Proteomes" id="UP001521074">
    <property type="component" value="Unassembled WGS sequence"/>
</dbReference>
<name>A0ABS8VQA6_9PROT</name>
<dbReference type="EMBL" id="JAJSOJ010000010">
    <property type="protein sequence ID" value="MCE0742868.1"/>
    <property type="molecule type" value="Genomic_DNA"/>
</dbReference>
<sequence>MRKNMGRILLLLTSVSLGAALSGPAKAQKQTQTSKISHVHRPVPAGDATTGDAAVDRLNDAQLASAYRGPVYYPGQPVPQAQPVKLGQNQTVEGDATGDAEVDLLNDAQIGAAYKGPVYYAGHPVPQAQPVRIGRNVPVALPEKTPLAGDANGDDKVDLLNASQIGEAYKGPVYYPGQPVPSAKPVNVTTVAPPAGHGAGVVPAAPVAATRSVLVVAPMAAPVAMQTMPPVPACAPAASVPVAPHH</sequence>
<evidence type="ECO:0000256" key="2">
    <source>
        <dbReference type="SAM" id="SignalP"/>
    </source>
</evidence>
<feature type="chain" id="PRO_5046309081" evidence="2">
    <location>
        <begin position="28"/>
        <end position="246"/>
    </location>
</feature>
<evidence type="ECO:0000256" key="1">
    <source>
        <dbReference type="SAM" id="MobiDB-lite"/>
    </source>
</evidence>
<reference evidence="3 4" key="1">
    <citation type="submission" date="2021-12" db="EMBL/GenBank/DDBJ databases">
        <title>Genome sequence of Acetobacter sicerae DmPark20a_162.</title>
        <authorList>
            <person name="Chaston J.M."/>
        </authorList>
    </citation>
    <scope>NUCLEOTIDE SEQUENCE [LARGE SCALE GENOMIC DNA]</scope>
    <source>
        <strain evidence="3 4">DmPark20a_162</strain>
    </source>
</reference>